<accession>A0A327R3H9</accession>
<dbReference type="InterPro" id="IPR036291">
    <property type="entry name" value="NAD(P)-bd_dom_sf"/>
</dbReference>
<keyword evidence="4" id="KW-1185">Reference proteome</keyword>
<dbReference type="OrthoDB" id="726883at2"/>
<dbReference type="Gene3D" id="3.30.360.10">
    <property type="entry name" value="Dihydrodipicolinate Reductase, domain 2"/>
    <property type="match status" value="1"/>
</dbReference>
<dbReference type="SUPFAM" id="SSF51735">
    <property type="entry name" value="NAD(P)-binding Rossmann-fold domains"/>
    <property type="match status" value="1"/>
</dbReference>
<proteinExistence type="predicted"/>
<protein>
    <submittedName>
        <fullName evidence="3">Secreted protein</fullName>
    </submittedName>
</protein>
<reference evidence="3 4" key="1">
    <citation type="submission" date="2018-06" db="EMBL/GenBank/DDBJ databases">
        <title>Genomic Encyclopedia of Archaeal and Bacterial Type Strains, Phase II (KMG-II): from individual species to whole genera.</title>
        <authorList>
            <person name="Goeker M."/>
        </authorList>
    </citation>
    <scope>NUCLEOTIDE SEQUENCE [LARGE SCALE GENOMIC DNA]</scope>
    <source>
        <strain evidence="3 4">DSM 23857</strain>
    </source>
</reference>
<name>A0A327R3H9_9BACT</name>
<feature type="domain" description="Gfo/Idh/MocA-like oxidoreductase C-terminal" evidence="2">
    <location>
        <begin position="227"/>
        <end position="397"/>
    </location>
</feature>
<dbReference type="NCBIfam" id="TIGR01409">
    <property type="entry name" value="TAT_signal_seq"/>
    <property type="match status" value="1"/>
</dbReference>
<dbReference type="InterPro" id="IPR019546">
    <property type="entry name" value="TAT_signal_bac_arc"/>
</dbReference>
<dbReference type="AlphaFoldDB" id="A0A327R3H9"/>
<dbReference type="Pfam" id="PF02894">
    <property type="entry name" value="GFO_IDH_MocA_C"/>
    <property type="match status" value="1"/>
</dbReference>
<dbReference type="SUPFAM" id="SSF55347">
    <property type="entry name" value="Glyceraldehyde-3-phosphate dehydrogenase-like, C-terminal domain"/>
    <property type="match status" value="1"/>
</dbReference>
<organism evidence="3 4">
    <name type="scientific">Chitinophaga skermanii</name>
    <dbReference type="NCBI Taxonomy" id="331697"/>
    <lineage>
        <taxon>Bacteria</taxon>
        <taxon>Pseudomonadati</taxon>
        <taxon>Bacteroidota</taxon>
        <taxon>Chitinophagia</taxon>
        <taxon>Chitinophagales</taxon>
        <taxon>Chitinophagaceae</taxon>
        <taxon>Chitinophaga</taxon>
    </lineage>
</organism>
<comment type="caution">
    <text evidence="3">The sequence shown here is derived from an EMBL/GenBank/DDBJ whole genome shotgun (WGS) entry which is preliminary data.</text>
</comment>
<dbReference type="Gene3D" id="3.40.50.720">
    <property type="entry name" value="NAD(P)-binding Rossmann-like Domain"/>
    <property type="match status" value="1"/>
</dbReference>
<feature type="domain" description="Gfo/Idh/MocA-like oxidoreductase N-terminal" evidence="1">
    <location>
        <begin position="59"/>
        <end position="160"/>
    </location>
</feature>
<evidence type="ECO:0000259" key="2">
    <source>
        <dbReference type="Pfam" id="PF02894"/>
    </source>
</evidence>
<dbReference type="PANTHER" id="PTHR43818:SF5">
    <property type="entry name" value="OXIDOREDUCTASE FAMILY PROTEIN"/>
    <property type="match status" value="1"/>
</dbReference>
<evidence type="ECO:0000259" key="1">
    <source>
        <dbReference type="Pfam" id="PF01408"/>
    </source>
</evidence>
<evidence type="ECO:0000313" key="3">
    <source>
        <dbReference type="EMBL" id="RAJ10765.1"/>
    </source>
</evidence>
<dbReference type="RefSeq" id="WP_111595895.1">
    <property type="nucleotide sequence ID" value="NZ_QLLL01000001.1"/>
</dbReference>
<dbReference type="Proteomes" id="UP000249547">
    <property type="component" value="Unassembled WGS sequence"/>
</dbReference>
<dbReference type="InterPro" id="IPR000683">
    <property type="entry name" value="Gfo/Idh/MocA-like_OxRdtase_N"/>
</dbReference>
<dbReference type="InterPro" id="IPR050463">
    <property type="entry name" value="Gfo/Idh/MocA_oxidrdct_glycsds"/>
</dbReference>
<dbReference type="InterPro" id="IPR004104">
    <property type="entry name" value="Gfo/Idh/MocA-like_OxRdtase_C"/>
</dbReference>
<evidence type="ECO:0000313" key="4">
    <source>
        <dbReference type="Proteomes" id="UP000249547"/>
    </source>
</evidence>
<dbReference type="GO" id="GO:0000166">
    <property type="term" value="F:nucleotide binding"/>
    <property type="evidence" value="ECO:0007669"/>
    <property type="project" value="InterPro"/>
</dbReference>
<dbReference type="EMBL" id="QLLL01000001">
    <property type="protein sequence ID" value="RAJ10765.1"/>
    <property type="molecule type" value="Genomic_DNA"/>
</dbReference>
<dbReference type="Pfam" id="PF01408">
    <property type="entry name" value="GFO_IDH_MocA"/>
    <property type="match status" value="1"/>
</dbReference>
<gene>
    <name evidence="3" type="ORF">LX64_00372</name>
</gene>
<sequence>MQRRDFLKNSAVAGVGAAGLTILNFPVFGKNAPSNKIVLGVMGVNSRGNWLAQVAAKLPGAEIGYICDVEDGAIDKGLKAVASSQEKKPQVIKDIRKLVEVKDVDAIIIASPDHWHAPAAIMAAAAGKHVYVEKPCSHNAAEGELLVKTARKYNRHVQMGNQRRSWVNMQNAVKEVKEDNIIGRVFYGRGWYVNNRAPIGVGKKIAVPGTLDWNLWQGPAPRMDYLDNIVHYNWHWRWHWGTSETCNNATHELDCMRWFMDVDFPTKVTSAGGRYAYSGDDWQTPDTQTLNFEFTGNKSISWEGRSCSAFNLEGSGRGFTLFGENGSLYCGGGDSYKIFDVKGKLVKEVKQADAAANQNVVNTVSPAGEQSDAIHIQNFLDTIRGNAKLNSEIAEGHKSTMLCHLGNIAQRSNSILQCDPKNGHILNNKEAAAKYWGRTYEKGWEPKG</sequence>
<dbReference type="PANTHER" id="PTHR43818">
    <property type="entry name" value="BCDNA.GH03377"/>
    <property type="match status" value="1"/>
</dbReference>